<gene>
    <name evidence="3" type="ORF">BTO18_16655</name>
</gene>
<dbReference type="InterPro" id="IPR010982">
    <property type="entry name" value="Lambda_DNA-bd_dom_sf"/>
</dbReference>
<name>A0A2S7WSY0_9FLAO</name>
<evidence type="ECO:0000259" key="2">
    <source>
        <dbReference type="PROSITE" id="PS50943"/>
    </source>
</evidence>
<dbReference type="EMBL" id="MSCN01000001">
    <property type="protein sequence ID" value="PQJ80700.1"/>
    <property type="molecule type" value="Genomic_DNA"/>
</dbReference>
<organism evidence="3 4">
    <name type="scientific">Polaribacter porphyrae</name>
    <dbReference type="NCBI Taxonomy" id="1137780"/>
    <lineage>
        <taxon>Bacteria</taxon>
        <taxon>Pseudomonadati</taxon>
        <taxon>Bacteroidota</taxon>
        <taxon>Flavobacteriia</taxon>
        <taxon>Flavobacteriales</taxon>
        <taxon>Flavobacteriaceae</taxon>
    </lineage>
</organism>
<evidence type="ECO:0000313" key="4">
    <source>
        <dbReference type="Proteomes" id="UP000238882"/>
    </source>
</evidence>
<comment type="caution">
    <text evidence="3">The sequence shown here is derived from an EMBL/GenBank/DDBJ whole genome shotgun (WGS) entry which is preliminary data.</text>
</comment>
<dbReference type="PANTHER" id="PTHR46558:SF11">
    <property type="entry name" value="HTH-TYPE TRANSCRIPTIONAL REGULATOR XRE"/>
    <property type="match status" value="1"/>
</dbReference>
<dbReference type="GO" id="GO:0003677">
    <property type="term" value="F:DNA binding"/>
    <property type="evidence" value="ECO:0007669"/>
    <property type="project" value="UniProtKB-KW"/>
</dbReference>
<dbReference type="SMART" id="SM00530">
    <property type="entry name" value="HTH_XRE"/>
    <property type="match status" value="1"/>
</dbReference>
<dbReference type="AlphaFoldDB" id="A0A2S7WSY0"/>
<dbReference type="OrthoDB" id="3831186at2"/>
<evidence type="ECO:0000256" key="1">
    <source>
        <dbReference type="ARBA" id="ARBA00023125"/>
    </source>
</evidence>
<dbReference type="SUPFAM" id="SSF47413">
    <property type="entry name" value="lambda repressor-like DNA-binding domains"/>
    <property type="match status" value="1"/>
</dbReference>
<dbReference type="InterPro" id="IPR001387">
    <property type="entry name" value="Cro/C1-type_HTH"/>
</dbReference>
<keyword evidence="1" id="KW-0238">DNA-binding</keyword>
<dbReference type="PROSITE" id="PS50943">
    <property type="entry name" value="HTH_CROC1"/>
    <property type="match status" value="1"/>
</dbReference>
<evidence type="ECO:0000313" key="3">
    <source>
        <dbReference type="EMBL" id="PQJ80700.1"/>
    </source>
</evidence>
<accession>A0A2S7WSY0</accession>
<proteinExistence type="predicted"/>
<dbReference type="Gene3D" id="2.10.109.10">
    <property type="entry name" value="Umud Fragment, subunit A"/>
    <property type="match status" value="1"/>
</dbReference>
<dbReference type="Proteomes" id="UP000238882">
    <property type="component" value="Unassembled WGS sequence"/>
</dbReference>
<sequence>MSFFGKNIKKIRTVKGLSQSAFAELFGLKRATLGAYEEHRSEPKIETIIKIANYFSIKIDTLLTSEITVNELLQFKESLTTLSDEIQKEQFAKVPCITENNTIDYVAHFKNDIFVDEMPYLQLPINPTKNFRAFTVSNLEMTNQDKGFYPKDIVIGEQTPINVIPKLTNGTLVFAIINDAIIFRRLYITQKIVIFRADHKNIEDAIFKITDVKELWKVRYVFCRRIPDFSTSFEDKLLTMEQEILKMKAKFE</sequence>
<dbReference type="RefSeq" id="WP_105017306.1">
    <property type="nucleotide sequence ID" value="NZ_MSCN01000001.1"/>
</dbReference>
<dbReference type="PANTHER" id="PTHR46558">
    <property type="entry name" value="TRACRIPTIONAL REGULATORY PROTEIN-RELATED-RELATED"/>
    <property type="match status" value="1"/>
</dbReference>
<protein>
    <submittedName>
        <fullName evidence="3">Transcriptional regulator</fullName>
    </submittedName>
</protein>
<dbReference type="CDD" id="cd00093">
    <property type="entry name" value="HTH_XRE"/>
    <property type="match status" value="1"/>
</dbReference>
<dbReference type="Pfam" id="PF01381">
    <property type="entry name" value="HTH_3"/>
    <property type="match status" value="1"/>
</dbReference>
<feature type="domain" description="HTH cro/C1-type" evidence="2">
    <location>
        <begin position="8"/>
        <end position="62"/>
    </location>
</feature>
<reference evidence="3 4" key="1">
    <citation type="submission" date="2016-12" db="EMBL/GenBank/DDBJ databases">
        <title>Trade-off between light-utilization and light-protection in marine flavobacteria.</title>
        <authorList>
            <person name="Kumagai Y."/>
            <person name="Yoshizawa S."/>
            <person name="Kogure K."/>
            <person name="Iwasaki W."/>
        </authorList>
    </citation>
    <scope>NUCLEOTIDE SEQUENCE [LARGE SCALE GENOMIC DNA]</scope>
    <source>
        <strain evidence="3 4">NBRC 108759</strain>
    </source>
</reference>
<keyword evidence="4" id="KW-1185">Reference proteome</keyword>
<dbReference type="Gene3D" id="1.10.260.40">
    <property type="entry name" value="lambda repressor-like DNA-binding domains"/>
    <property type="match status" value="1"/>
</dbReference>